<comment type="caution">
    <text evidence="2">The sequence shown here is derived from an EMBL/GenBank/DDBJ whole genome shotgun (WGS) entry which is preliminary data.</text>
</comment>
<proteinExistence type="predicted"/>
<keyword evidence="2" id="KW-0347">Helicase</keyword>
<dbReference type="InterPro" id="IPR027417">
    <property type="entry name" value="P-loop_NTPase"/>
</dbReference>
<name>A0ABW3ZS74_9BACI</name>
<reference evidence="3" key="1">
    <citation type="journal article" date="2019" name="Int. J. Syst. Evol. Microbiol.">
        <title>The Global Catalogue of Microorganisms (GCM) 10K type strain sequencing project: providing services to taxonomists for standard genome sequencing and annotation.</title>
        <authorList>
            <consortium name="The Broad Institute Genomics Platform"/>
            <consortium name="The Broad Institute Genome Sequencing Center for Infectious Disease"/>
            <person name="Wu L."/>
            <person name="Ma J."/>
        </authorList>
    </citation>
    <scope>NUCLEOTIDE SEQUENCE [LARGE SCALE GENOMIC DNA]</scope>
    <source>
        <strain evidence="3">CCUG 54822</strain>
    </source>
</reference>
<dbReference type="Pfam" id="PF04851">
    <property type="entry name" value="ResIII"/>
    <property type="match status" value="1"/>
</dbReference>
<dbReference type="EMBL" id="JBHTNH010000006">
    <property type="protein sequence ID" value="MFD1361114.1"/>
    <property type="molecule type" value="Genomic_DNA"/>
</dbReference>
<accession>A0ABW3ZS74</accession>
<dbReference type="GO" id="GO:0004386">
    <property type="term" value="F:helicase activity"/>
    <property type="evidence" value="ECO:0007669"/>
    <property type="project" value="UniProtKB-KW"/>
</dbReference>
<dbReference type="PROSITE" id="PS51194">
    <property type="entry name" value="HELICASE_CTER"/>
    <property type="match status" value="1"/>
</dbReference>
<keyword evidence="2" id="KW-0547">Nucleotide-binding</keyword>
<keyword evidence="3" id="KW-1185">Reference proteome</keyword>
<dbReference type="Gene3D" id="3.40.50.300">
    <property type="entry name" value="P-loop containing nucleotide triphosphate hydrolases"/>
    <property type="match status" value="2"/>
</dbReference>
<evidence type="ECO:0000313" key="3">
    <source>
        <dbReference type="Proteomes" id="UP001597178"/>
    </source>
</evidence>
<feature type="domain" description="Helicase C-terminal" evidence="1">
    <location>
        <begin position="851"/>
        <end position="1006"/>
    </location>
</feature>
<dbReference type="InterPro" id="IPR001650">
    <property type="entry name" value="Helicase_C-like"/>
</dbReference>
<gene>
    <name evidence="2" type="ORF">ACFQ4A_05445</name>
</gene>
<dbReference type="RefSeq" id="WP_382398372.1">
    <property type="nucleotide sequence ID" value="NZ_JBHTNH010000006.1"/>
</dbReference>
<protein>
    <submittedName>
        <fullName evidence="2">Helicase-related protein</fullName>
    </submittedName>
</protein>
<evidence type="ECO:0000259" key="1">
    <source>
        <dbReference type="PROSITE" id="PS51194"/>
    </source>
</evidence>
<dbReference type="Pfam" id="PF00271">
    <property type="entry name" value="Helicase_C"/>
    <property type="match status" value="1"/>
</dbReference>
<keyword evidence="2" id="KW-0378">Hydrolase</keyword>
<sequence length="1091" mass="126296">MIDLAQKEKEILSGLKDFQKATVERVHQLFTTDYFRVLVADEVGLGKTMVARGVIAKTARYHQEQNDNLFKVVYVCSNQNIASQNLNKLRIDHRVTLDGLSDTRLSMQHLKIFEDEYSQEVQENFIQLIPLTPSTSFKMTQGCGSVRERALIFAALKRHEFFKPHLEELEMMMIDSAYKSWTFWKDEYDKRVEACNQKSDGDYLETMHLKINQFFREDPGFQQEFMDVAAILEQQGDPGRRVDGQTQVIQKLRKMMAEASVDLIDADLVIMDEFQRFPELINAERESETAILASKFFNNPKADHSQVKILLLSATPYKPYSTLEEISESGSDAHYKEFMQVTDFLFEKHPEHKQKFKRVWDDFSTSLSDVFTQEFAMIVAKKQAAEDSLYKGIARTERILEEETSGISDRTVDKAPLQITEDDVASYIEMDELLQEVGLKDRVPVEYVKSAPFLMSFMDHYKLKEKITHEISRNPVSNARLKNPLLWVDRKVIARYGKLRETNARLTKLKEIALSDGAERLMWIPPSLPYYEFGGCYAGMDAFSKVLVFSGWEMVPRSIATLLSYEAERKTVGELVRRTPKKRRSKAYKYFAEQRFPRPRLTFTIRDNAPANMNHLTLLYPSVTLAKLFDPIDVLNRGLTFTEIKGEIKEKLAKLLDGLSYEPTTDETRRDERWYYMAPLLFDLEETVIQNWFKQDVLLSADDEEEQKKGADLAGIAKHFEVLREQFHQDSLPVLGRQPDDLLDVLTAMVLGSPAVCALRLMKDADSDMIPHVIQLGKTIIDRFNLQEMTSIVELQYAKDAHWKGVLKYCVDGNFQAMLDEYAHMLLEEGGLNRMEPKERNKRLMAVMTTALKSHSASLNVDTYQSFQKRVSSDKSDKRDTSIKLRTNFAVGFYDKRNADKSQDRKDNVRLAFNSPFRPFVLATTSIGQEGLDFHYYCRKIMHWNLPSNPIDLEQRDGRINRYKCHAIRQNIANRYGDIAFDTDIWNEMFTRANEMERDDNTSELVPFWSLPGEMGKGIERIFPLYPLSRDGAKYNRLMKVLALYRLSLGQARQEDLLDHLLSNDVKEEQLNKLFMNLSPIAKEKSAENIY</sequence>
<organism evidence="2 3">
    <name type="scientific">Lentibacillus salinarum</name>
    <dbReference type="NCBI Taxonomy" id="446820"/>
    <lineage>
        <taxon>Bacteria</taxon>
        <taxon>Bacillati</taxon>
        <taxon>Bacillota</taxon>
        <taxon>Bacilli</taxon>
        <taxon>Bacillales</taxon>
        <taxon>Bacillaceae</taxon>
        <taxon>Lentibacillus</taxon>
    </lineage>
</organism>
<dbReference type="Proteomes" id="UP001597178">
    <property type="component" value="Unassembled WGS sequence"/>
</dbReference>
<dbReference type="SUPFAM" id="SSF52540">
    <property type="entry name" value="P-loop containing nucleoside triphosphate hydrolases"/>
    <property type="match status" value="2"/>
</dbReference>
<dbReference type="InterPro" id="IPR006935">
    <property type="entry name" value="Helicase/UvrB_N"/>
</dbReference>
<keyword evidence="2" id="KW-0067">ATP-binding</keyword>
<evidence type="ECO:0000313" key="2">
    <source>
        <dbReference type="EMBL" id="MFD1361114.1"/>
    </source>
</evidence>